<feature type="transmembrane region" description="Helical" evidence="6">
    <location>
        <begin position="12"/>
        <end position="30"/>
    </location>
</feature>
<comment type="subcellular location">
    <subcellularLocation>
        <location evidence="1">Cell membrane</location>
        <topology evidence="1">Multi-pass membrane protein</topology>
    </subcellularLocation>
</comment>
<evidence type="ECO:0000256" key="2">
    <source>
        <dbReference type="ARBA" id="ARBA00022475"/>
    </source>
</evidence>
<accession>A0AAE4AUF7</accession>
<evidence type="ECO:0000256" key="4">
    <source>
        <dbReference type="ARBA" id="ARBA00022989"/>
    </source>
</evidence>
<feature type="transmembrane region" description="Helical" evidence="6">
    <location>
        <begin position="279"/>
        <end position="300"/>
    </location>
</feature>
<reference evidence="7 8" key="1">
    <citation type="submission" date="2023-07" db="EMBL/GenBank/DDBJ databases">
        <title>Sequencing the genomes of 1000 actinobacteria strains.</title>
        <authorList>
            <person name="Klenk H.-P."/>
        </authorList>
    </citation>
    <scope>NUCLEOTIDE SEQUENCE [LARGE SCALE GENOMIC DNA]</scope>
    <source>
        <strain evidence="7 8">DSM 44709</strain>
    </source>
</reference>
<dbReference type="RefSeq" id="WP_307234593.1">
    <property type="nucleotide sequence ID" value="NZ_JAUSUZ010000001.1"/>
</dbReference>
<feature type="transmembrane region" description="Helical" evidence="6">
    <location>
        <begin position="90"/>
        <end position="112"/>
    </location>
</feature>
<evidence type="ECO:0000256" key="5">
    <source>
        <dbReference type="ARBA" id="ARBA00023136"/>
    </source>
</evidence>
<dbReference type="InterPro" id="IPR022791">
    <property type="entry name" value="L-PG_synthase/AglD"/>
</dbReference>
<comment type="caution">
    <text evidence="7">The sequence shown here is derived from an EMBL/GenBank/DDBJ whole genome shotgun (WGS) entry which is preliminary data.</text>
</comment>
<keyword evidence="3 6" id="KW-0812">Transmembrane</keyword>
<dbReference type="GO" id="GO:0005886">
    <property type="term" value="C:plasma membrane"/>
    <property type="evidence" value="ECO:0007669"/>
    <property type="project" value="UniProtKB-SubCell"/>
</dbReference>
<evidence type="ECO:0000313" key="8">
    <source>
        <dbReference type="Proteomes" id="UP001240236"/>
    </source>
</evidence>
<feature type="transmembrane region" description="Helical" evidence="6">
    <location>
        <begin position="124"/>
        <end position="152"/>
    </location>
</feature>
<keyword evidence="4 6" id="KW-1133">Transmembrane helix</keyword>
<dbReference type="EMBL" id="JAUSUZ010000001">
    <property type="protein sequence ID" value="MDQ0363735.1"/>
    <property type="molecule type" value="Genomic_DNA"/>
</dbReference>
<evidence type="ECO:0000313" key="7">
    <source>
        <dbReference type="EMBL" id="MDQ0363735.1"/>
    </source>
</evidence>
<dbReference type="AlphaFoldDB" id="A0AAE4AUF7"/>
<dbReference type="Proteomes" id="UP001240236">
    <property type="component" value="Unassembled WGS sequence"/>
</dbReference>
<organism evidence="7 8">
    <name type="scientific">Catenuloplanes indicus</name>
    <dbReference type="NCBI Taxonomy" id="137267"/>
    <lineage>
        <taxon>Bacteria</taxon>
        <taxon>Bacillati</taxon>
        <taxon>Actinomycetota</taxon>
        <taxon>Actinomycetes</taxon>
        <taxon>Micromonosporales</taxon>
        <taxon>Micromonosporaceae</taxon>
        <taxon>Catenuloplanes</taxon>
    </lineage>
</organism>
<feature type="transmembrane region" description="Helical" evidence="6">
    <location>
        <begin position="50"/>
        <end position="69"/>
    </location>
</feature>
<dbReference type="NCBIfam" id="TIGR00374">
    <property type="entry name" value="flippase-like domain"/>
    <property type="match status" value="1"/>
</dbReference>
<feature type="transmembrane region" description="Helical" evidence="6">
    <location>
        <begin position="164"/>
        <end position="182"/>
    </location>
</feature>
<keyword evidence="2" id="KW-1003">Cell membrane</keyword>
<proteinExistence type="predicted"/>
<feature type="transmembrane region" description="Helical" evidence="6">
    <location>
        <begin position="306"/>
        <end position="327"/>
    </location>
</feature>
<keyword evidence="8" id="KW-1185">Reference proteome</keyword>
<evidence type="ECO:0000256" key="1">
    <source>
        <dbReference type="ARBA" id="ARBA00004651"/>
    </source>
</evidence>
<evidence type="ECO:0000256" key="6">
    <source>
        <dbReference type="SAM" id="Phobius"/>
    </source>
</evidence>
<sequence>MPEKRARWRTRWVRLVLVAASIVALAAIGLRGRLPDPREFTDALGGAHWGWIAGAVVLQVISLSCFAFQERHLLTALGAAIRRRRLFAIILARTAISISVPAGPAVSTGYAINEYHRAGIAREIGAVCAIVSGLASIGGLTVLYAGGGAIVLTHSSATSLNWQPLAIVAAIAALTTTVIAIGRRLPSRPFDVGHIPESRIGRYAHGLLLSAHAAWHAGAGLRIRDWCAVVGYSAVNRLTDLLCLVACTRALGLQISLITLATIYLGVQIVRQVPLTPGGIGVIETALVAGLTTAGSTAITATAAVLVYRVISCWLLIPAGGIAALLIRRR</sequence>
<dbReference type="PANTHER" id="PTHR39087">
    <property type="entry name" value="UPF0104 MEMBRANE PROTEIN MJ1595"/>
    <property type="match status" value="1"/>
</dbReference>
<protein>
    <submittedName>
        <fullName evidence="7">Uncharacterized membrane protein YbhN (UPF0104 family)</fullName>
    </submittedName>
</protein>
<name>A0AAE4AUF7_9ACTN</name>
<gene>
    <name evidence="7" type="ORF">J2S42_000404</name>
</gene>
<dbReference type="PANTHER" id="PTHR39087:SF2">
    <property type="entry name" value="UPF0104 MEMBRANE PROTEIN MJ1595"/>
    <property type="match status" value="1"/>
</dbReference>
<keyword evidence="5 6" id="KW-0472">Membrane</keyword>
<feature type="transmembrane region" description="Helical" evidence="6">
    <location>
        <begin position="241"/>
        <end position="267"/>
    </location>
</feature>
<dbReference type="Pfam" id="PF03706">
    <property type="entry name" value="LPG_synthase_TM"/>
    <property type="match status" value="1"/>
</dbReference>
<evidence type="ECO:0000256" key="3">
    <source>
        <dbReference type="ARBA" id="ARBA00022692"/>
    </source>
</evidence>